<dbReference type="InterPro" id="IPR013108">
    <property type="entry name" value="Amidohydro_3"/>
</dbReference>
<dbReference type="InterPro" id="IPR032466">
    <property type="entry name" value="Metal_Hydrolase"/>
</dbReference>
<dbReference type="FunFam" id="3.20.20.140:FF:000019">
    <property type="entry name" value="Cytosine deaminase"/>
    <property type="match status" value="1"/>
</dbReference>
<feature type="domain" description="Amidohydrolase 3" evidence="3">
    <location>
        <begin position="106"/>
        <end position="396"/>
    </location>
</feature>
<dbReference type="Gene3D" id="2.30.40.10">
    <property type="entry name" value="Urease, subunit C, domain 1"/>
    <property type="match status" value="1"/>
</dbReference>
<dbReference type="PANTHER" id="PTHR32027:SF0">
    <property type="entry name" value="CYTOSINE DEAMINASE"/>
    <property type="match status" value="1"/>
</dbReference>
<dbReference type="STRING" id="632773.BBEV_2701"/>
<dbReference type="SUPFAM" id="SSF51338">
    <property type="entry name" value="Composite domain of metallo-dependent hydrolases"/>
    <property type="match status" value="1"/>
</dbReference>
<dbReference type="CDD" id="cd01293">
    <property type="entry name" value="Bact_CD"/>
    <property type="match status" value="1"/>
</dbReference>
<dbReference type="GO" id="GO:0046872">
    <property type="term" value="F:metal ion binding"/>
    <property type="evidence" value="ECO:0007669"/>
    <property type="project" value="UniProtKB-KW"/>
</dbReference>
<dbReference type="PANTHER" id="PTHR32027">
    <property type="entry name" value="CYTOSINE DEAMINASE"/>
    <property type="match status" value="1"/>
</dbReference>
<dbReference type="Gene3D" id="3.20.20.140">
    <property type="entry name" value="Metal-dependent hydrolases"/>
    <property type="match status" value="1"/>
</dbReference>
<organism evidence="4 5">
    <name type="scientific">Salisediminibacterium beveridgei</name>
    <dbReference type="NCBI Taxonomy" id="632773"/>
    <lineage>
        <taxon>Bacteria</taxon>
        <taxon>Bacillati</taxon>
        <taxon>Bacillota</taxon>
        <taxon>Bacilli</taxon>
        <taxon>Bacillales</taxon>
        <taxon>Bacillaceae</taxon>
        <taxon>Salisediminibacterium</taxon>
    </lineage>
</organism>
<dbReference type="InterPro" id="IPR052349">
    <property type="entry name" value="Metallo-hydrolase_Enzymes"/>
</dbReference>
<dbReference type="Pfam" id="PF07969">
    <property type="entry name" value="Amidohydro_3"/>
    <property type="match status" value="1"/>
</dbReference>
<proteinExistence type="predicted"/>
<gene>
    <name evidence="4" type="primary">codA-1</name>
    <name evidence="4" type="ORF">BBEV_2701</name>
</gene>
<evidence type="ECO:0000256" key="1">
    <source>
        <dbReference type="ARBA" id="ARBA00022723"/>
    </source>
</evidence>
<sequence>MRLEIMNAKLPLQNDTDRYHLIAEDGKWIQISKQNTLWSASFLTSSEQANATQVRRIDAGNRIVLPGLVDGHVHLDKAHTLAIAGNESGTLMEAIQNYREQAPGISKENVKQRMKRTVLDSAAFGTTAMRTHLDFFTADDGTVAKRTIEAALEVKKEVQDIMDLQLYIMSDPVTLDDSFKGLLQEGLAAGIDGIGGAPHLSLDFQASVRALFEFSEKTGKPLDLHSDETDDPSVNTVSMIATEVLNRGMEHQVTVGHLCSLSAMDQAKADQTMHVIKDAGIHVMTLPGANMYLQGRSDRGLIRRGVTRVKELHELGVNVAVASDNIQDPFHPFGQGDLLEIARLSTYAAHMNSESDRLNTLAMITEHPAKALGYHSGTYGFSEGAPANCVVTNNETVSGLLADLSPDRLVIRSGRLLSKTKRSVHWFDASDCHVHSDDEHTKN</sequence>
<keyword evidence="2 4" id="KW-0378">Hydrolase</keyword>
<keyword evidence="5" id="KW-1185">Reference proteome</keyword>
<dbReference type="KEGG" id="bbev:BBEV_2701"/>
<evidence type="ECO:0000313" key="5">
    <source>
        <dbReference type="Proteomes" id="UP000094463"/>
    </source>
</evidence>
<dbReference type="EC" id="3.5.4.1" evidence="4"/>
<protein>
    <submittedName>
        <fullName evidence="4">Cytosine deaminase</fullName>
        <ecNumber evidence="4">3.5.4.1</ecNumber>
    </submittedName>
</protein>
<dbReference type="AlphaFoldDB" id="A0A1D7QYG7"/>
<evidence type="ECO:0000259" key="3">
    <source>
        <dbReference type="Pfam" id="PF07969"/>
    </source>
</evidence>
<dbReference type="EMBL" id="CP012502">
    <property type="protein sequence ID" value="AOM84039.1"/>
    <property type="molecule type" value="Genomic_DNA"/>
</dbReference>
<dbReference type="GO" id="GO:0004131">
    <property type="term" value="F:cytosine deaminase activity"/>
    <property type="evidence" value="ECO:0007669"/>
    <property type="project" value="UniProtKB-EC"/>
</dbReference>
<dbReference type="PATRIC" id="fig|632773.3.peg.2839"/>
<name>A0A1D7QYG7_9BACI</name>
<dbReference type="RefSeq" id="WP_069365955.1">
    <property type="nucleotide sequence ID" value="NZ_CP012502.1"/>
</dbReference>
<evidence type="ECO:0000256" key="2">
    <source>
        <dbReference type="ARBA" id="ARBA00022801"/>
    </source>
</evidence>
<accession>A0A1D7QYG7</accession>
<keyword evidence="1" id="KW-0479">Metal-binding</keyword>
<dbReference type="InterPro" id="IPR011059">
    <property type="entry name" value="Metal-dep_hydrolase_composite"/>
</dbReference>
<dbReference type="Proteomes" id="UP000094463">
    <property type="component" value="Chromosome"/>
</dbReference>
<dbReference type="SUPFAM" id="SSF51556">
    <property type="entry name" value="Metallo-dependent hydrolases"/>
    <property type="match status" value="1"/>
</dbReference>
<evidence type="ECO:0000313" key="4">
    <source>
        <dbReference type="EMBL" id="AOM84039.1"/>
    </source>
</evidence>
<reference evidence="4 5" key="1">
    <citation type="submission" date="2015-08" db="EMBL/GenBank/DDBJ databases">
        <title>The complete genome sequence of Bacillus beveridgei MLTeJB.</title>
        <authorList>
            <person name="Hanson T.E."/>
            <person name="Mesa C."/>
            <person name="Basesman S.M."/>
            <person name="Oremland R.S."/>
        </authorList>
    </citation>
    <scope>NUCLEOTIDE SEQUENCE [LARGE SCALE GENOMIC DNA]</scope>
    <source>
        <strain evidence="4 5">MLTeJB</strain>
    </source>
</reference>